<sequence length="213" mass="24661">MEVKFKVDVKVPLYLVDGACVRCSTWVEILCADVHLEVKFESSYSKTLGLEVRMVFMHGVIGHELDEVQCALDLDPFNVDLREEEACYLNAFNKAILKEECFLKQKAKVEWLRVGDSNSAYFHKVVKSRKARSRIDSIYDGNGVQLVEDQVPNAFVSYFTSFLGQEGLFCHWMILICLHRLLILMWLYICEWFSCMVLLVWNGDLFTTFGFDP</sequence>
<feature type="transmembrane region" description="Helical" evidence="1">
    <location>
        <begin position="181"/>
        <end position="201"/>
    </location>
</feature>
<dbReference type="OrthoDB" id="1303235at2759"/>
<keyword evidence="1" id="KW-1133">Transmembrane helix</keyword>
<dbReference type="AlphaFoldDB" id="A0A2U1QMG4"/>
<keyword evidence="1" id="KW-0812">Transmembrane</keyword>
<dbReference type="STRING" id="35608.A0A2U1QMG4"/>
<evidence type="ECO:0000256" key="1">
    <source>
        <dbReference type="SAM" id="Phobius"/>
    </source>
</evidence>
<proteinExistence type="predicted"/>
<dbReference type="Proteomes" id="UP000245207">
    <property type="component" value="Unassembled WGS sequence"/>
</dbReference>
<evidence type="ECO:0000313" key="2">
    <source>
        <dbReference type="EMBL" id="PWA99191.1"/>
    </source>
</evidence>
<keyword evidence="3" id="KW-1185">Reference proteome</keyword>
<keyword evidence="2" id="KW-0808">Transferase</keyword>
<keyword evidence="1" id="KW-0472">Membrane</keyword>
<comment type="caution">
    <text evidence="2">The sequence shown here is derived from an EMBL/GenBank/DDBJ whole genome shotgun (WGS) entry which is preliminary data.</text>
</comment>
<organism evidence="2 3">
    <name type="scientific">Artemisia annua</name>
    <name type="common">Sweet wormwood</name>
    <dbReference type="NCBI Taxonomy" id="35608"/>
    <lineage>
        <taxon>Eukaryota</taxon>
        <taxon>Viridiplantae</taxon>
        <taxon>Streptophyta</taxon>
        <taxon>Embryophyta</taxon>
        <taxon>Tracheophyta</taxon>
        <taxon>Spermatophyta</taxon>
        <taxon>Magnoliopsida</taxon>
        <taxon>eudicotyledons</taxon>
        <taxon>Gunneridae</taxon>
        <taxon>Pentapetalae</taxon>
        <taxon>asterids</taxon>
        <taxon>campanulids</taxon>
        <taxon>Asterales</taxon>
        <taxon>Asteraceae</taxon>
        <taxon>Asteroideae</taxon>
        <taxon>Anthemideae</taxon>
        <taxon>Artemisiinae</taxon>
        <taxon>Artemisia</taxon>
    </lineage>
</organism>
<reference evidence="2 3" key="1">
    <citation type="journal article" date="2018" name="Mol. Plant">
        <title>The genome of Artemisia annua provides insight into the evolution of Asteraceae family and artemisinin biosynthesis.</title>
        <authorList>
            <person name="Shen Q."/>
            <person name="Zhang L."/>
            <person name="Liao Z."/>
            <person name="Wang S."/>
            <person name="Yan T."/>
            <person name="Shi P."/>
            <person name="Liu M."/>
            <person name="Fu X."/>
            <person name="Pan Q."/>
            <person name="Wang Y."/>
            <person name="Lv Z."/>
            <person name="Lu X."/>
            <person name="Zhang F."/>
            <person name="Jiang W."/>
            <person name="Ma Y."/>
            <person name="Chen M."/>
            <person name="Hao X."/>
            <person name="Li L."/>
            <person name="Tang Y."/>
            <person name="Lv G."/>
            <person name="Zhou Y."/>
            <person name="Sun X."/>
            <person name="Brodelius P.E."/>
            <person name="Rose J.K.C."/>
            <person name="Tang K."/>
        </authorList>
    </citation>
    <scope>NUCLEOTIDE SEQUENCE [LARGE SCALE GENOMIC DNA]</scope>
    <source>
        <strain evidence="3">cv. Huhao1</strain>
        <tissue evidence="2">Leaf</tissue>
    </source>
</reference>
<accession>A0A2U1QMG4</accession>
<keyword evidence="2" id="KW-0548">Nucleotidyltransferase</keyword>
<evidence type="ECO:0000313" key="3">
    <source>
        <dbReference type="Proteomes" id="UP000245207"/>
    </source>
</evidence>
<name>A0A2U1QMG4_ARTAN</name>
<dbReference type="GO" id="GO:0003964">
    <property type="term" value="F:RNA-directed DNA polymerase activity"/>
    <property type="evidence" value="ECO:0007669"/>
    <property type="project" value="UniProtKB-KW"/>
</dbReference>
<protein>
    <submittedName>
        <fullName evidence="2">RNA-directed DNA polymerase, eukaryota, Reverse transcriptase zinc-binding domain protein</fullName>
    </submittedName>
</protein>
<gene>
    <name evidence="2" type="ORF">CTI12_AA011060</name>
</gene>
<keyword evidence="2" id="KW-0695">RNA-directed DNA polymerase</keyword>
<dbReference type="EMBL" id="PKPP01000030">
    <property type="protein sequence ID" value="PWA99191.1"/>
    <property type="molecule type" value="Genomic_DNA"/>
</dbReference>